<keyword evidence="1" id="KW-0812">Transmembrane</keyword>
<protein>
    <submittedName>
        <fullName evidence="4">Transposase</fullName>
    </submittedName>
</protein>
<dbReference type="OrthoDB" id="297496at2759"/>
<feature type="transmembrane region" description="Helical" evidence="1">
    <location>
        <begin position="53"/>
        <end position="78"/>
    </location>
</feature>
<reference evidence="2 3" key="2">
    <citation type="submission" date="2018-11" db="EMBL/GenBank/DDBJ databases">
        <authorList>
            <consortium name="Pathogen Informatics"/>
        </authorList>
    </citation>
    <scope>NUCLEOTIDE SEQUENCE [LARGE SCALE GENOMIC DNA]</scope>
</reference>
<name>A0A183DZJ0_9BILA</name>
<evidence type="ECO:0000313" key="4">
    <source>
        <dbReference type="WBParaSite" id="GPUH_0001414601-mRNA-1"/>
    </source>
</evidence>
<dbReference type="WBParaSite" id="GPUH_0001414601-mRNA-1">
    <property type="protein sequence ID" value="GPUH_0001414601-mRNA-1"/>
    <property type="gene ID" value="GPUH_0001414601"/>
</dbReference>
<gene>
    <name evidence="2" type="ORF">GPUH_LOCUS14131</name>
</gene>
<keyword evidence="1" id="KW-0472">Membrane</keyword>
<dbReference type="AlphaFoldDB" id="A0A183DZJ0"/>
<proteinExistence type="predicted"/>
<dbReference type="Proteomes" id="UP000271098">
    <property type="component" value="Unassembled WGS sequence"/>
</dbReference>
<evidence type="ECO:0000313" key="3">
    <source>
        <dbReference type="Proteomes" id="UP000271098"/>
    </source>
</evidence>
<organism evidence="4">
    <name type="scientific">Gongylonema pulchrum</name>
    <dbReference type="NCBI Taxonomy" id="637853"/>
    <lineage>
        <taxon>Eukaryota</taxon>
        <taxon>Metazoa</taxon>
        <taxon>Ecdysozoa</taxon>
        <taxon>Nematoda</taxon>
        <taxon>Chromadorea</taxon>
        <taxon>Rhabditida</taxon>
        <taxon>Spirurina</taxon>
        <taxon>Spiruromorpha</taxon>
        <taxon>Spiruroidea</taxon>
        <taxon>Gongylonematidae</taxon>
        <taxon>Gongylonema</taxon>
    </lineage>
</organism>
<sequence>MPECGFQKLYSKYGVRHCVLFDKQSHWPYFQGLKPYTYKYTSGNHRNDHQLSVAYSVVGIPLMLAVLNDVGSILLRCLTKIYNMCRRFYW</sequence>
<dbReference type="EMBL" id="UYRT01080924">
    <property type="protein sequence ID" value="VDN23618.1"/>
    <property type="molecule type" value="Genomic_DNA"/>
</dbReference>
<dbReference type="Gene3D" id="1.10.287.70">
    <property type="match status" value="1"/>
</dbReference>
<evidence type="ECO:0000313" key="2">
    <source>
        <dbReference type="EMBL" id="VDN23618.1"/>
    </source>
</evidence>
<evidence type="ECO:0000256" key="1">
    <source>
        <dbReference type="SAM" id="Phobius"/>
    </source>
</evidence>
<reference evidence="4" key="1">
    <citation type="submission" date="2016-06" db="UniProtKB">
        <authorList>
            <consortium name="WormBaseParasite"/>
        </authorList>
    </citation>
    <scope>IDENTIFICATION</scope>
</reference>
<keyword evidence="1" id="KW-1133">Transmembrane helix</keyword>
<accession>A0A183DZJ0</accession>
<keyword evidence="3" id="KW-1185">Reference proteome</keyword>